<evidence type="ECO:0000313" key="15">
    <source>
        <dbReference type="EMBL" id="KAF7491681.1"/>
    </source>
</evidence>
<comment type="subcellular location">
    <subcellularLocation>
        <location evidence="1">Cell membrane</location>
        <topology evidence="1">Multi-pass membrane protein</topology>
    </subcellularLocation>
</comment>
<evidence type="ECO:0000256" key="3">
    <source>
        <dbReference type="ARBA" id="ARBA00022475"/>
    </source>
</evidence>
<keyword evidence="2" id="KW-0813">Transport</keyword>
<dbReference type="GO" id="GO:0008076">
    <property type="term" value="C:voltage-gated potassium channel complex"/>
    <property type="evidence" value="ECO:0007669"/>
    <property type="project" value="TreeGrafter"/>
</dbReference>
<evidence type="ECO:0000256" key="6">
    <source>
        <dbReference type="ARBA" id="ARBA00022989"/>
    </source>
</evidence>
<evidence type="ECO:0000256" key="10">
    <source>
        <dbReference type="ARBA" id="ARBA00034430"/>
    </source>
</evidence>
<evidence type="ECO:0000256" key="1">
    <source>
        <dbReference type="ARBA" id="ARBA00004651"/>
    </source>
</evidence>
<keyword evidence="4 12" id="KW-0812">Transmembrane</keyword>
<proteinExistence type="predicted"/>
<feature type="transmembrane region" description="Helical" evidence="12">
    <location>
        <begin position="207"/>
        <end position="226"/>
    </location>
</feature>
<dbReference type="InterPro" id="IPR027359">
    <property type="entry name" value="Volt_channel_dom_sf"/>
</dbReference>
<evidence type="ECO:0000256" key="4">
    <source>
        <dbReference type="ARBA" id="ARBA00022692"/>
    </source>
</evidence>
<dbReference type="EnsemblMetazoa" id="SSS_41s_mrna">
    <property type="protein sequence ID" value="KAF7491681.1"/>
    <property type="gene ID" value="SSS_41"/>
</dbReference>
<evidence type="ECO:0000313" key="16">
    <source>
        <dbReference type="EnsemblMetazoa" id="KAF7491681.1"/>
    </source>
</evidence>
<dbReference type="EMBL" id="WVUK01000058">
    <property type="protein sequence ID" value="KAF7491681.1"/>
    <property type="molecule type" value="Genomic_DNA"/>
</dbReference>
<evidence type="ECO:0000256" key="2">
    <source>
        <dbReference type="ARBA" id="ARBA00022448"/>
    </source>
</evidence>
<keyword evidence="9" id="KW-0407">Ion channel</keyword>
<accession>A0A834R7X7</accession>
<sequence>MSRRIEKEIRSLNMKMLYRRRSFGCSDSFDTSNMRSSSLIDADQNGENDQLSHSASSSPPSPPPTTENVGLCLDVNQNIATTTTTTTAHHDVFVNLSTKDRKPLSLILDEVERKRKLRERQNSIVSNGSSNEKIEQTEENFSKKFDKFKRSKNLLLKYRIYEFLRRPSTLLATIYHFVAFILVMACLLVSVAPQMDKNFQKWGGKSVILFILERIVVIWFSVEYLIRFWSCNWQQKYQGRRGKWNFVKSSAHLVDLFVIVLSVWVMVWPHEGHEVFAFRAFRGFHRFFQIVQIIITERQLRPWNLFLSVLYDQREQLMIIFYLEIVIFSLLAYLTFLLEHQNNEMIDSMAEAFWWSIVTLTTVGYGDKVPISWAGQILSATFILLGICVFALPAGIIGTGLALKLEQVEQSRQRRQKANSAARLIQRAWFCYRHHQSCLQLTKFFHHQPGDIYKAIVFENITKTFISLIQFHLAKKHFKHINKTVNLRNVIESFKYGQADTFQRLNELNRSIDWIVKRLSMNEYRSQSESKSKSKQKIIIETDNEQNLIDVFGSKKTFHNINDLNCPLCWNHFKQLKQ</sequence>
<feature type="transmembrane region" description="Helical" evidence="12">
    <location>
        <begin position="246"/>
        <end position="267"/>
    </location>
</feature>
<evidence type="ECO:0000256" key="11">
    <source>
        <dbReference type="SAM" id="MobiDB-lite"/>
    </source>
</evidence>
<evidence type="ECO:0000313" key="17">
    <source>
        <dbReference type="Proteomes" id="UP000070412"/>
    </source>
</evidence>
<keyword evidence="5" id="KW-0630">Potassium</keyword>
<dbReference type="Pfam" id="PF03520">
    <property type="entry name" value="KCNQ_channel"/>
    <property type="match status" value="1"/>
</dbReference>
<evidence type="ECO:0000256" key="12">
    <source>
        <dbReference type="SAM" id="Phobius"/>
    </source>
</evidence>
<dbReference type="SUPFAM" id="SSF81324">
    <property type="entry name" value="Voltage-gated potassium channels"/>
    <property type="match status" value="1"/>
</dbReference>
<dbReference type="Pfam" id="PF00520">
    <property type="entry name" value="Ion_trans"/>
    <property type="match status" value="1"/>
</dbReference>
<name>A0A834R7X7_SARSC</name>
<dbReference type="PRINTS" id="PR00169">
    <property type="entry name" value="KCHANNEL"/>
</dbReference>
<reference evidence="17" key="1">
    <citation type="journal article" date="2020" name="PLoS Negl. Trop. Dis.">
        <title>High-quality nuclear genome for Sarcoptes scabiei-A critical resource for a neglected parasite.</title>
        <authorList>
            <person name="Korhonen P.K."/>
            <person name="Gasser R.B."/>
            <person name="Ma G."/>
            <person name="Wang T."/>
            <person name="Stroehlein A.J."/>
            <person name="Young N.D."/>
            <person name="Ang C.S."/>
            <person name="Fernando D.D."/>
            <person name="Lu H.C."/>
            <person name="Taylor S."/>
            <person name="Reynolds S.L."/>
            <person name="Mofiz E."/>
            <person name="Najaraj S.H."/>
            <person name="Gowda H."/>
            <person name="Madugundu A."/>
            <person name="Renuse S."/>
            <person name="Holt D."/>
            <person name="Pandey A."/>
            <person name="Papenfuss A.T."/>
            <person name="Fischer K."/>
        </authorList>
    </citation>
    <scope>NUCLEOTIDE SEQUENCE [LARGE SCALE GENOMIC DNA]</scope>
</reference>
<dbReference type="GO" id="GO:0005249">
    <property type="term" value="F:voltage-gated potassium channel activity"/>
    <property type="evidence" value="ECO:0007669"/>
    <property type="project" value="InterPro"/>
</dbReference>
<evidence type="ECO:0000256" key="5">
    <source>
        <dbReference type="ARBA" id="ARBA00022958"/>
    </source>
</evidence>
<feature type="transmembrane region" description="Helical" evidence="12">
    <location>
        <begin position="377"/>
        <end position="405"/>
    </location>
</feature>
<dbReference type="InterPro" id="IPR005821">
    <property type="entry name" value="Ion_trans_dom"/>
</dbReference>
<dbReference type="Gene3D" id="1.10.287.70">
    <property type="match status" value="1"/>
</dbReference>
<dbReference type="PANTHER" id="PTHR47735">
    <property type="entry name" value="POTASSIUM VOLTAGE-GATED CHANNEL SUBFAMILY KQT MEMBER 4"/>
    <property type="match status" value="1"/>
</dbReference>
<feature type="transmembrane region" description="Helical" evidence="12">
    <location>
        <begin position="348"/>
        <end position="365"/>
    </location>
</feature>
<dbReference type="Gene3D" id="1.20.120.350">
    <property type="entry name" value="Voltage-gated potassium channels. Chain C"/>
    <property type="match status" value="1"/>
</dbReference>
<dbReference type="PRINTS" id="PR01459">
    <property type="entry name" value="KCNQCHANNEL"/>
</dbReference>
<feature type="region of interest" description="Disordered" evidence="11">
    <location>
        <begin position="39"/>
        <end position="69"/>
    </location>
</feature>
<keyword evidence="7" id="KW-0406">Ion transport</keyword>
<keyword evidence="6 12" id="KW-1133">Transmembrane helix</keyword>
<keyword evidence="17" id="KW-1185">Reference proteome</keyword>
<evidence type="ECO:0000256" key="9">
    <source>
        <dbReference type="ARBA" id="ARBA00023303"/>
    </source>
</evidence>
<dbReference type="InterPro" id="IPR013821">
    <property type="entry name" value="K_chnl_volt-dep_KCNQ_C"/>
</dbReference>
<reference evidence="15" key="2">
    <citation type="submission" date="2020-01" db="EMBL/GenBank/DDBJ databases">
        <authorList>
            <person name="Korhonen P.K.K."/>
            <person name="Guangxu M.G."/>
            <person name="Wang T.W."/>
            <person name="Stroehlein A.J.S."/>
            <person name="Young N.D."/>
            <person name="Ang C.-S.A."/>
            <person name="Fernando D.W.F."/>
            <person name="Lu H.L."/>
            <person name="Taylor S.T."/>
            <person name="Ehtesham M.E.M."/>
            <person name="Najaraj S.H.N."/>
            <person name="Harsha G.H.G."/>
            <person name="Madugundu A.M."/>
            <person name="Renuse S.R."/>
            <person name="Holt D.H."/>
            <person name="Pandey A.P."/>
            <person name="Papenfuss A.P."/>
            <person name="Gasser R.B.G."/>
            <person name="Fischer K.F."/>
        </authorList>
    </citation>
    <scope>NUCLEOTIDE SEQUENCE</scope>
    <source>
        <strain evidence="15">SSS_KF_BRIS2020</strain>
    </source>
</reference>
<dbReference type="PANTHER" id="PTHR47735:SF9">
    <property type="entry name" value="POTASSIUM VOLTAGE-GATED CHANNEL SUBFAMILY KQT MEMBER 4-LIKE ISOFORM X1"/>
    <property type="match status" value="1"/>
</dbReference>
<evidence type="ECO:0000256" key="8">
    <source>
        <dbReference type="ARBA" id="ARBA00023136"/>
    </source>
</evidence>
<evidence type="ECO:0000256" key="7">
    <source>
        <dbReference type="ARBA" id="ARBA00023065"/>
    </source>
</evidence>
<feature type="compositionally biased region" description="Polar residues" evidence="11">
    <location>
        <begin position="39"/>
        <end position="53"/>
    </location>
</feature>
<dbReference type="OrthoDB" id="8879391at2759"/>
<feature type="transmembrane region" description="Helical" evidence="12">
    <location>
        <begin position="169"/>
        <end position="192"/>
    </location>
</feature>
<comment type="catalytic activity">
    <reaction evidence="10">
        <text>K(+)(in) = K(+)(out)</text>
        <dbReference type="Rhea" id="RHEA:29463"/>
        <dbReference type="ChEBI" id="CHEBI:29103"/>
    </reaction>
</comment>
<dbReference type="Proteomes" id="UP000070412">
    <property type="component" value="Unassembled WGS sequence"/>
</dbReference>
<dbReference type="InterPro" id="IPR003937">
    <property type="entry name" value="K_chnl_volt-dep_KCNQ"/>
</dbReference>
<keyword evidence="8 12" id="KW-0472">Membrane</keyword>
<gene>
    <name evidence="15" type="primary">SSS_41g</name>
    <name evidence="15" type="ORF">SSS_41</name>
</gene>
<organism evidence="15">
    <name type="scientific">Sarcoptes scabiei</name>
    <name type="common">Itch mite</name>
    <name type="synonym">Acarus scabiei</name>
    <dbReference type="NCBI Taxonomy" id="52283"/>
    <lineage>
        <taxon>Eukaryota</taxon>
        <taxon>Metazoa</taxon>
        <taxon>Ecdysozoa</taxon>
        <taxon>Arthropoda</taxon>
        <taxon>Chelicerata</taxon>
        <taxon>Arachnida</taxon>
        <taxon>Acari</taxon>
        <taxon>Acariformes</taxon>
        <taxon>Sarcoptiformes</taxon>
        <taxon>Astigmata</taxon>
        <taxon>Psoroptidia</taxon>
        <taxon>Sarcoptoidea</taxon>
        <taxon>Sarcoptidae</taxon>
        <taxon>Sarcoptinae</taxon>
        <taxon>Sarcoptes</taxon>
    </lineage>
</organism>
<feature type="domain" description="Potassium channel voltage dependent KCNQ C-terminal" evidence="14">
    <location>
        <begin position="466"/>
        <end position="534"/>
    </location>
</feature>
<dbReference type="AlphaFoldDB" id="A0A834R7X7"/>
<feature type="transmembrane region" description="Helical" evidence="12">
    <location>
        <begin position="317"/>
        <end position="336"/>
    </location>
</feature>
<evidence type="ECO:0000259" key="14">
    <source>
        <dbReference type="Pfam" id="PF03520"/>
    </source>
</evidence>
<evidence type="ECO:0000259" key="13">
    <source>
        <dbReference type="Pfam" id="PF00520"/>
    </source>
</evidence>
<protein>
    <submittedName>
        <fullName evidence="15">Potassium voltage-gated channel subfamily KQT member 2</fullName>
    </submittedName>
</protein>
<feature type="domain" description="Ion transport" evidence="13">
    <location>
        <begin position="176"/>
        <end position="400"/>
    </location>
</feature>
<keyword evidence="3" id="KW-1003">Cell membrane</keyword>
<reference evidence="16" key="3">
    <citation type="submission" date="2022-06" db="UniProtKB">
        <authorList>
            <consortium name="EnsemblMetazoa"/>
        </authorList>
    </citation>
    <scope>IDENTIFICATION</scope>
</reference>